<proteinExistence type="predicted"/>
<organism evidence="9 10">
    <name type="scientific">Zophobas morio</name>
    <dbReference type="NCBI Taxonomy" id="2755281"/>
    <lineage>
        <taxon>Eukaryota</taxon>
        <taxon>Metazoa</taxon>
        <taxon>Ecdysozoa</taxon>
        <taxon>Arthropoda</taxon>
        <taxon>Hexapoda</taxon>
        <taxon>Insecta</taxon>
        <taxon>Pterygota</taxon>
        <taxon>Neoptera</taxon>
        <taxon>Endopterygota</taxon>
        <taxon>Coleoptera</taxon>
        <taxon>Polyphaga</taxon>
        <taxon>Cucujiformia</taxon>
        <taxon>Tenebrionidae</taxon>
        <taxon>Zophobas</taxon>
    </lineage>
</organism>
<evidence type="ECO:0000256" key="1">
    <source>
        <dbReference type="ARBA" id="ARBA00004651"/>
    </source>
</evidence>
<dbReference type="Gene3D" id="3.40.190.10">
    <property type="entry name" value="Periplasmic binding protein-like II"/>
    <property type="match status" value="1"/>
</dbReference>
<dbReference type="InterPro" id="IPR052192">
    <property type="entry name" value="Insect_Ionotropic_Sensory_Rcpt"/>
</dbReference>
<sequence length="567" mass="65925">MLMLQDKLPSSQFPGSCLNHLIETLPETNFTYTINLEWYLEQPSIRLDLSKPFWLTSERSDIVIIKLNGQSLKTVLQRIVNQPFFNPRGTTIVITNQVKFFDFKAASSFYINKLIVLEEQSDTHQTIYSYQPYRFGNVNNPSVVFSTWGTCTNGKLTLKKKAIKPKLPRKWPNTTIRALNNIVPPYAICPTCTIDRGIEIEVFDIIAQCLQLQVTYTRNEFAYWGSKSNGTYSHIYGELQRREGDMAVGVFHSKFDEHLDFDMSYSYMEDSTRWLVPKAKILPYWKRLSLIFAKEVYLSVIFSIFLMVVVYRLFHNASYSSSWIMLYQILLELSLKQLPFNFRSVTMAWIASCLILSTMFKSKLIDIMSKDSYEHQISTLSDIVDSKLEIVIDHDIAKFYQNNTNAIEEQIKNNYRYCINPRICITRTAFIQDCVTVDFKRTNEYFLPQYIDSEGDVLFYLFKTPIFLVHIHLFFVKGYPIFPQIDEFLIRMRASGIIQHLYDNASHNARLALSKKSTFKVEVLGLEQLQVAFVIWSLGVGFSVLVFVVENVVVMGHLRGRKMKLDL</sequence>
<dbReference type="SUPFAM" id="SSF53850">
    <property type="entry name" value="Periplasmic binding protein-like II"/>
    <property type="match status" value="1"/>
</dbReference>
<evidence type="ECO:0000256" key="2">
    <source>
        <dbReference type="ARBA" id="ARBA00022475"/>
    </source>
</evidence>
<comment type="subcellular location">
    <subcellularLocation>
        <location evidence="1">Cell membrane</location>
        <topology evidence="1">Multi-pass membrane protein</topology>
    </subcellularLocation>
</comment>
<evidence type="ECO:0000256" key="7">
    <source>
        <dbReference type="ARBA" id="ARBA00023180"/>
    </source>
</evidence>
<keyword evidence="3 8" id="KW-0812">Transmembrane</keyword>
<evidence type="ECO:0000313" key="9">
    <source>
        <dbReference type="EMBL" id="KAJ3645388.1"/>
    </source>
</evidence>
<dbReference type="Proteomes" id="UP001168821">
    <property type="component" value="Unassembled WGS sequence"/>
</dbReference>
<evidence type="ECO:0000256" key="8">
    <source>
        <dbReference type="SAM" id="Phobius"/>
    </source>
</evidence>
<dbReference type="PANTHER" id="PTHR42643:SF30">
    <property type="entry name" value="IONOTROPIC RECEPTOR 40A-RELATED"/>
    <property type="match status" value="1"/>
</dbReference>
<dbReference type="GO" id="GO:0005886">
    <property type="term" value="C:plasma membrane"/>
    <property type="evidence" value="ECO:0007669"/>
    <property type="project" value="UniProtKB-SubCell"/>
</dbReference>
<evidence type="ECO:0000256" key="3">
    <source>
        <dbReference type="ARBA" id="ARBA00022692"/>
    </source>
</evidence>
<keyword evidence="2" id="KW-1003">Cell membrane</keyword>
<name>A0AA38HW90_9CUCU</name>
<keyword evidence="10" id="KW-1185">Reference proteome</keyword>
<keyword evidence="5 8" id="KW-0472">Membrane</keyword>
<dbReference type="PANTHER" id="PTHR42643">
    <property type="entry name" value="IONOTROPIC RECEPTOR 20A-RELATED"/>
    <property type="match status" value="1"/>
</dbReference>
<feature type="transmembrane region" description="Helical" evidence="8">
    <location>
        <begin position="533"/>
        <end position="554"/>
    </location>
</feature>
<evidence type="ECO:0000256" key="5">
    <source>
        <dbReference type="ARBA" id="ARBA00023136"/>
    </source>
</evidence>
<dbReference type="EMBL" id="JALNTZ010000007">
    <property type="protein sequence ID" value="KAJ3645388.1"/>
    <property type="molecule type" value="Genomic_DNA"/>
</dbReference>
<keyword evidence="6" id="KW-0675">Receptor</keyword>
<protein>
    <recommendedName>
        <fullName evidence="11">Ionotropic receptor</fullName>
    </recommendedName>
</protein>
<dbReference type="AlphaFoldDB" id="A0AA38HW90"/>
<gene>
    <name evidence="9" type="ORF">Zmor_023051</name>
</gene>
<evidence type="ECO:0008006" key="11">
    <source>
        <dbReference type="Google" id="ProtNLM"/>
    </source>
</evidence>
<evidence type="ECO:0000256" key="4">
    <source>
        <dbReference type="ARBA" id="ARBA00022989"/>
    </source>
</evidence>
<keyword evidence="4 8" id="KW-1133">Transmembrane helix</keyword>
<accession>A0AA38HW90</accession>
<evidence type="ECO:0000256" key="6">
    <source>
        <dbReference type="ARBA" id="ARBA00023170"/>
    </source>
</evidence>
<feature type="transmembrane region" description="Helical" evidence="8">
    <location>
        <begin position="296"/>
        <end position="314"/>
    </location>
</feature>
<evidence type="ECO:0000313" key="10">
    <source>
        <dbReference type="Proteomes" id="UP001168821"/>
    </source>
</evidence>
<keyword evidence="7" id="KW-0325">Glycoprotein</keyword>
<feature type="transmembrane region" description="Helical" evidence="8">
    <location>
        <begin position="457"/>
        <end position="475"/>
    </location>
</feature>
<comment type="caution">
    <text evidence="9">The sequence shown here is derived from an EMBL/GenBank/DDBJ whole genome shotgun (WGS) entry which is preliminary data.</text>
</comment>
<reference evidence="9" key="1">
    <citation type="journal article" date="2023" name="G3 (Bethesda)">
        <title>Whole genome assemblies of Zophobas morio and Tenebrio molitor.</title>
        <authorList>
            <person name="Kaur S."/>
            <person name="Stinson S.A."/>
            <person name="diCenzo G.C."/>
        </authorList>
    </citation>
    <scope>NUCLEOTIDE SEQUENCE</scope>
    <source>
        <strain evidence="9">QUZm001</strain>
    </source>
</reference>